<accession>A0A7W4NQ58</accession>
<keyword evidence="1" id="KW-0805">Transcription regulation</keyword>
<gene>
    <name evidence="5" type="ORF">HLH48_19005</name>
</gene>
<dbReference type="InterPro" id="IPR018062">
    <property type="entry name" value="HTH_AraC-typ_CS"/>
</dbReference>
<keyword evidence="3" id="KW-0804">Transcription</keyword>
<dbReference type="Pfam" id="PF14525">
    <property type="entry name" value="AraC_binding_2"/>
    <property type="match status" value="1"/>
</dbReference>
<dbReference type="Gene3D" id="1.10.10.60">
    <property type="entry name" value="Homeodomain-like"/>
    <property type="match status" value="1"/>
</dbReference>
<dbReference type="PANTHER" id="PTHR46796:SF12">
    <property type="entry name" value="HTH-TYPE DNA-BINDING TRANSCRIPTIONAL ACTIVATOR EUTR"/>
    <property type="match status" value="1"/>
</dbReference>
<dbReference type="Proteomes" id="UP000589085">
    <property type="component" value="Unassembled WGS sequence"/>
</dbReference>
<reference evidence="5 6" key="1">
    <citation type="submission" date="2020-04" db="EMBL/GenBank/DDBJ databases">
        <title>Description of novel Gluconacetobacter.</title>
        <authorList>
            <person name="Sombolestani A."/>
        </authorList>
    </citation>
    <scope>NUCLEOTIDE SEQUENCE [LARGE SCALE GENOMIC DNA]</scope>
    <source>
        <strain evidence="5 6">LMG 19747</strain>
    </source>
</reference>
<evidence type="ECO:0000313" key="6">
    <source>
        <dbReference type="Proteomes" id="UP000589085"/>
    </source>
</evidence>
<dbReference type="SUPFAM" id="SSF46689">
    <property type="entry name" value="Homeodomain-like"/>
    <property type="match status" value="1"/>
</dbReference>
<dbReference type="PROSITE" id="PS00041">
    <property type="entry name" value="HTH_ARAC_FAMILY_1"/>
    <property type="match status" value="1"/>
</dbReference>
<dbReference type="Pfam" id="PF12833">
    <property type="entry name" value="HTH_18"/>
    <property type="match status" value="1"/>
</dbReference>
<dbReference type="GO" id="GO:0043565">
    <property type="term" value="F:sequence-specific DNA binding"/>
    <property type="evidence" value="ECO:0007669"/>
    <property type="project" value="InterPro"/>
</dbReference>
<dbReference type="GO" id="GO:0003700">
    <property type="term" value="F:DNA-binding transcription factor activity"/>
    <property type="evidence" value="ECO:0007669"/>
    <property type="project" value="InterPro"/>
</dbReference>
<dbReference type="PROSITE" id="PS01124">
    <property type="entry name" value="HTH_ARAC_FAMILY_2"/>
    <property type="match status" value="1"/>
</dbReference>
<dbReference type="AlphaFoldDB" id="A0A7W4NQ58"/>
<dbReference type="PANTHER" id="PTHR46796">
    <property type="entry name" value="HTH-TYPE TRANSCRIPTIONAL ACTIVATOR RHAS-RELATED"/>
    <property type="match status" value="1"/>
</dbReference>
<comment type="caution">
    <text evidence="5">The sequence shown here is derived from an EMBL/GenBank/DDBJ whole genome shotgun (WGS) entry which is preliminary data.</text>
</comment>
<dbReference type="InterPro" id="IPR050204">
    <property type="entry name" value="AraC_XylS_family_regulators"/>
</dbReference>
<dbReference type="InterPro" id="IPR009057">
    <property type="entry name" value="Homeodomain-like_sf"/>
</dbReference>
<dbReference type="InterPro" id="IPR035418">
    <property type="entry name" value="AraC-bd_2"/>
</dbReference>
<dbReference type="InterPro" id="IPR018060">
    <property type="entry name" value="HTH_AraC"/>
</dbReference>
<evidence type="ECO:0000259" key="4">
    <source>
        <dbReference type="PROSITE" id="PS01124"/>
    </source>
</evidence>
<organism evidence="5 6">
    <name type="scientific">Gluconacetobacter sacchari</name>
    <dbReference type="NCBI Taxonomy" id="92759"/>
    <lineage>
        <taxon>Bacteria</taxon>
        <taxon>Pseudomonadati</taxon>
        <taxon>Pseudomonadota</taxon>
        <taxon>Alphaproteobacteria</taxon>
        <taxon>Acetobacterales</taxon>
        <taxon>Acetobacteraceae</taxon>
        <taxon>Gluconacetobacter</taxon>
    </lineage>
</organism>
<proteinExistence type="predicted"/>
<evidence type="ECO:0000256" key="1">
    <source>
        <dbReference type="ARBA" id="ARBA00023015"/>
    </source>
</evidence>
<sequence>MLEDALLLDADGSPLAQKHRPHSSDWDEVNAFCAQVYMPYRTRPLVRSRAPDATMYSVETGGIVATRFSYGVPVHLSDFDPTVGRVLVLTTLRGGIEHAAGRGESLFTRAGESFVADCSRTDYWLKASEDHLQLNLTIAHDMLAQTAQHWFGFLPNDALWTMKVRFGDRDSSWIALMDYVARTVGRTACAPTRARIHARIGETVCIELLHHWAEGAGIALDRGSACAAPFYVRRAEEFMRENAAALPTMVDVASAAGVSVRALSGAFRRYRDTTPSAFLREQRLLGTRADLLAAGPGMTVGAIASLWGYVNFSEFARSYLWRFNELPSATLARAHHSLKTAAS</sequence>
<protein>
    <submittedName>
        <fullName evidence="5">AraC family transcriptional regulator</fullName>
    </submittedName>
</protein>
<dbReference type="RefSeq" id="WP_182999045.1">
    <property type="nucleotide sequence ID" value="NZ_JABEQJ010000033.1"/>
</dbReference>
<evidence type="ECO:0000256" key="3">
    <source>
        <dbReference type="ARBA" id="ARBA00023163"/>
    </source>
</evidence>
<keyword evidence="2" id="KW-0238">DNA-binding</keyword>
<feature type="domain" description="HTH araC/xylS-type" evidence="4">
    <location>
        <begin position="233"/>
        <end position="333"/>
    </location>
</feature>
<dbReference type="SMART" id="SM00342">
    <property type="entry name" value="HTH_ARAC"/>
    <property type="match status" value="1"/>
</dbReference>
<evidence type="ECO:0000256" key="2">
    <source>
        <dbReference type="ARBA" id="ARBA00023125"/>
    </source>
</evidence>
<evidence type="ECO:0000313" key="5">
    <source>
        <dbReference type="EMBL" id="MBB2162221.1"/>
    </source>
</evidence>
<name>A0A7W4NQ58_9PROT</name>
<dbReference type="EMBL" id="JABEQJ010000033">
    <property type="protein sequence ID" value="MBB2162221.1"/>
    <property type="molecule type" value="Genomic_DNA"/>
</dbReference>